<dbReference type="GeneID" id="119722911"/>
<dbReference type="PANTHER" id="PTHR10780:SF18">
    <property type="entry name" value="LD43650P"/>
    <property type="match status" value="1"/>
</dbReference>
<feature type="repeat" description="Solcar" evidence="9">
    <location>
        <begin position="10"/>
        <end position="104"/>
    </location>
</feature>
<keyword evidence="10" id="KW-0813">Transport</keyword>
<dbReference type="RefSeq" id="XP_038049244.1">
    <property type="nucleotide sequence ID" value="XM_038193316.1"/>
</dbReference>
<dbReference type="GO" id="GO:0005741">
    <property type="term" value="C:mitochondrial outer membrane"/>
    <property type="evidence" value="ECO:0007669"/>
    <property type="project" value="UniProtKB-SubCell"/>
</dbReference>
<keyword evidence="6 11" id="KW-1133">Transmembrane helix</keyword>
<comment type="subcellular location">
    <subcellularLocation>
        <location evidence="1">Mitochondrion outer membrane</location>
        <topology evidence="1">Multi-pass membrane protein</topology>
    </subcellularLocation>
</comment>
<protein>
    <submittedName>
        <fullName evidence="12">Uncharacterized protein</fullName>
    </submittedName>
</protein>
<dbReference type="InterPro" id="IPR018108">
    <property type="entry name" value="MCP_transmembrane"/>
</dbReference>
<keyword evidence="5" id="KW-1000">Mitochondrion outer membrane</keyword>
<evidence type="ECO:0000256" key="4">
    <source>
        <dbReference type="ARBA" id="ARBA00022737"/>
    </source>
</evidence>
<feature type="transmembrane region" description="Helical" evidence="11">
    <location>
        <begin position="232"/>
        <end position="251"/>
    </location>
</feature>
<dbReference type="Pfam" id="PF00153">
    <property type="entry name" value="Mito_carr"/>
    <property type="match status" value="2"/>
</dbReference>
<dbReference type="EnsemblMetazoa" id="XM_038193316.1">
    <property type="protein sequence ID" value="XP_038049244.1"/>
    <property type="gene ID" value="LOC119722911"/>
</dbReference>
<dbReference type="PROSITE" id="PS50920">
    <property type="entry name" value="SOLCAR"/>
    <property type="match status" value="2"/>
</dbReference>
<evidence type="ECO:0000256" key="1">
    <source>
        <dbReference type="ARBA" id="ARBA00004374"/>
    </source>
</evidence>
<evidence type="ECO:0000256" key="11">
    <source>
        <dbReference type="SAM" id="Phobius"/>
    </source>
</evidence>
<evidence type="ECO:0000256" key="10">
    <source>
        <dbReference type="RuleBase" id="RU000488"/>
    </source>
</evidence>
<keyword evidence="8 9" id="KW-0472">Membrane</keyword>
<sequence>MAHDQQSKDPWVQLALNVGLTAVAHPMGYVKTLIQIGYEPLPPRPGRNVFFRKTLLLPGVAAYSRHIYKVDGFLGLYRGFVPRLCSTITGSAVATKVAEKLDELFPVTDQKDLEAQKGKAKGTAQVSNATFVLETCKMTVSHSCAVIVTHPFHVIAVRSMVQFIGRESKYSGWLQPYGEVYSDSGIKGFFVGLVPRLLQDVMTLWLARTLFQIFNNLLLSDKMVNINELRSYAYAITGFLAGIVTYPLGLVSNMMAVNDSGLVAGSPPFMPKYSRWTDCWRDLSHKGLLKRGSSILFRRYEPGKMVVEPIPATPLD</sequence>
<proteinExistence type="inferred from homology"/>
<dbReference type="Gene3D" id="1.50.40.10">
    <property type="entry name" value="Mitochondrial carrier domain"/>
    <property type="match status" value="1"/>
</dbReference>
<evidence type="ECO:0000256" key="6">
    <source>
        <dbReference type="ARBA" id="ARBA00022989"/>
    </source>
</evidence>
<dbReference type="InterPro" id="IPR023395">
    <property type="entry name" value="MCP_dom_sf"/>
</dbReference>
<dbReference type="PANTHER" id="PTHR10780">
    <property type="entry name" value="MITOCHONDRIAL CARRIER HOMOLOG"/>
    <property type="match status" value="1"/>
</dbReference>
<evidence type="ECO:0000256" key="7">
    <source>
        <dbReference type="ARBA" id="ARBA00023128"/>
    </source>
</evidence>
<comment type="similarity">
    <text evidence="2 10">Belongs to the mitochondrial carrier (TC 2.A.29) family.</text>
</comment>
<feature type="repeat" description="Solcar" evidence="9">
    <location>
        <begin position="129"/>
        <end position="217"/>
    </location>
</feature>
<evidence type="ECO:0000256" key="5">
    <source>
        <dbReference type="ARBA" id="ARBA00022787"/>
    </source>
</evidence>
<dbReference type="SUPFAM" id="SSF103506">
    <property type="entry name" value="Mitochondrial carrier"/>
    <property type="match status" value="1"/>
</dbReference>
<keyword evidence="4" id="KW-0677">Repeat</keyword>
<reference evidence="12" key="1">
    <citation type="submission" date="2022-11" db="UniProtKB">
        <authorList>
            <consortium name="EnsemblMetazoa"/>
        </authorList>
    </citation>
    <scope>IDENTIFICATION</scope>
</reference>
<keyword evidence="7" id="KW-0496">Mitochondrion</keyword>
<evidence type="ECO:0000256" key="9">
    <source>
        <dbReference type="PROSITE-ProRule" id="PRU00282"/>
    </source>
</evidence>
<keyword evidence="13" id="KW-1185">Reference proteome</keyword>
<accession>A0A913ZCH8</accession>
<dbReference type="Proteomes" id="UP000887568">
    <property type="component" value="Unplaced"/>
</dbReference>
<evidence type="ECO:0000313" key="12">
    <source>
        <dbReference type="EnsemblMetazoa" id="XP_038049244.1"/>
    </source>
</evidence>
<dbReference type="OMA" id="HPFHVIA"/>
<evidence type="ECO:0000256" key="2">
    <source>
        <dbReference type="ARBA" id="ARBA00006375"/>
    </source>
</evidence>
<evidence type="ECO:0000256" key="3">
    <source>
        <dbReference type="ARBA" id="ARBA00022692"/>
    </source>
</evidence>
<dbReference type="OrthoDB" id="10253709at2759"/>
<keyword evidence="3 9" id="KW-0812">Transmembrane</keyword>
<evidence type="ECO:0000313" key="13">
    <source>
        <dbReference type="Proteomes" id="UP000887568"/>
    </source>
</evidence>
<evidence type="ECO:0000256" key="8">
    <source>
        <dbReference type="ARBA" id="ARBA00023136"/>
    </source>
</evidence>
<organism evidence="12 13">
    <name type="scientific">Patiria miniata</name>
    <name type="common">Bat star</name>
    <name type="synonym">Asterina miniata</name>
    <dbReference type="NCBI Taxonomy" id="46514"/>
    <lineage>
        <taxon>Eukaryota</taxon>
        <taxon>Metazoa</taxon>
        <taxon>Echinodermata</taxon>
        <taxon>Eleutherozoa</taxon>
        <taxon>Asterozoa</taxon>
        <taxon>Asteroidea</taxon>
        <taxon>Valvatacea</taxon>
        <taxon>Valvatida</taxon>
        <taxon>Asterinidae</taxon>
        <taxon>Patiria</taxon>
    </lineage>
</organism>
<dbReference type="AlphaFoldDB" id="A0A913ZCH8"/>
<name>A0A913ZCH8_PATMI</name>